<keyword evidence="4" id="KW-1185">Reference proteome</keyword>
<dbReference type="InterPro" id="IPR022312">
    <property type="entry name" value="DNA_pol_X"/>
</dbReference>
<dbReference type="InterPro" id="IPR018944">
    <property type="entry name" value="DNA_pol_lambd_fingers_domain"/>
</dbReference>
<evidence type="ECO:0000313" key="3">
    <source>
        <dbReference type="EMBL" id="KAK1331332.1"/>
    </source>
</evidence>
<sequence length="244" mass="26752">MAKKTVGILESGHLRKLDHISDSMPVLELSLIFGELEPKLSRCGTIRSLEDIRNRASLTTQQAIGLKHYHDFLKCMPREEATEIEQSVGESAQAFNLGVPTDGEKQPVVIWTCGSLTRMAGLTRASSAASWTPRGLLTDDLVSQEKNSQQRKYLGVCQLRGPGLGYSWDGTDDWTSSLCPTASLRVPCSTLLPLPTSTRSMRALDKTKSTSLPSAQLWCGTPEVSWWGLAECFPPPLRRMSSGS</sequence>
<dbReference type="GO" id="GO:0005634">
    <property type="term" value="C:nucleus"/>
    <property type="evidence" value="ECO:0007669"/>
    <property type="project" value="TreeGrafter"/>
</dbReference>
<dbReference type="GO" id="GO:0006303">
    <property type="term" value="P:double-strand break repair via nonhomologous end joining"/>
    <property type="evidence" value="ECO:0007669"/>
    <property type="project" value="TreeGrafter"/>
</dbReference>
<accession>A0AA40HI97</accession>
<dbReference type="Pfam" id="PF10391">
    <property type="entry name" value="DNA_pol_lambd_f"/>
    <property type="match status" value="1"/>
</dbReference>
<dbReference type="PANTHER" id="PTHR11276:SF28">
    <property type="entry name" value="DNA POLYMERASE LAMBDA"/>
    <property type="match status" value="1"/>
</dbReference>
<organism evidence="3 4">
    <name type="scientific">Cnephaeus nilssonii</name>
    <name type="common">Northern bat</name>
    <name type="synonym">Eptesicus nilssonii</name>
    <dbReference type="NCBI Taxonomy" id="3371016"/>
    <lineage>
        <taxon>Eukaryota</taxon>
        <taxon>Metazoa</taxon>
        <taxon>Chordata</taxon>
        <taxon>Craniata</taxon>
        <taxon>Vertebrata</taxon>
        <taxon>Euteleostomi</taxon>
        <taxon>Mammalia</taxon>
        <taxon>Eutheria</taxon>
        <taxon>Laurasiatheria</taxon>
        <taxon>Chiroptera</taxon>
        <taxon>Yangochiroptera</taxon>
        <taxon>Vespertilionidae</taxon>
        <taxon>Cnephaeus</taxon>
    </lineage>
</organism>
<dbReference type="GO" id="GO:0003677">
    <property type="term" value="F:DNA binding"/>
    <property type="evidence" value="ECO:0007669"/>
    <property type="project" value="InterPro"/>
</dbReference>
<comment type="caution">
    <text evidence="3">The sequence shown here is derived from an EMBL/GenBank/DDBJ whole genome shotgun (WGS) entry which is preliminary data.</text>
</comment>
<gene>
    <name evidence="3" type="ORF">QTO34_009285</name>
</gene>
<dbReference type="Proteomes" id="UP001177744">
    <property type="component" value="Unassembled WGS sequence"/>
</dbReference>
<evidence type="ECO:0000256" key="1">
    <source>
        <dbReference type="PIRSR" id="PIRSR622312-50"/>
    </source>
</evidence>
<dbReference type="GO" id="GO:0003887">
    <property type="term" value="F:DNA-directed DNA polymerase activity"/>
    <property type="evidence" value="ECO:0007669"/>
    <property type="project" value="InterPro"/>
</dbReference>
<dbReference type="Gene3D" id="1.10.150.20">
    <property type="entry name" value="5' to 3' exonuclease, C-terminal subdomain"/>
    <property type="match status" value="1"/>
</dbReference>
<dbReference type="EMBL" id="JAULJE010000020">
    <property type="protein sequence ID" value="KAK1331332.1"/>
    <property type="molecule type" value="Genomic_DNA"/>
</dbReference>
<dbReference type="PANTHER" id="PTHR11276">
    <property type="entry name" value="DNA POLYMERASE TYPE-X FAMILY MEMBER"/>
    <property type="match status" value="1"/>
</dbReference>
<proteinExistence type="predicted"/>
<protein>
    <recommendedName>
        <fullName evidence="2">DNA polymerase lambda fingers domain-containing protein</fullName>
    </recommendedName>
</protein>
<dbReference type="SUPFAM" id="SSF81585">
    <property type="entry name" value="PsbU/PolX domain-like"/>
    <property type="match status" value="1"/>
</dbReference>
<name>A0AA40HI97_CNENI</name>
<evidence type="ECO:0000313" key="4">
    <source>
        <dbReference type="Proteomes" id="UP001177744"/>
    </source>
</evidence>
<evidence type="ECO:0000259" key="2">
    <source>
        <dbReference type="Pfam" id="PF10391"/>
    </source>
</evidence>
<dbReference type="AlphaFoldDB" id="A0AA40HI97"/>
<reference evidence="3" key="1">
    <citation type="submission" date="2023-06" db="EMBL/GenBank/DDBJ databases">
        <title>Reference genome for the Northern bat (Eptesicus nilssonii), a most northern bat species.</title>
        <authorList>
            <person name="Laine V.N."/>
            <person name="Pulliainen A.T."/>
            <person name="Lilley T.M."/>
        </authorList>
    </citation>
    <scope>NUCLEOTIDE SEQUENCE</scope>
    <source>
        <strain evidence="3">BLF_Eptnil</strain>
        <tissue evidence="3">Kidney</tissue>
    </source>
</reference>
<feature type="active site" description="Nucleophile; Schiff-base intermediate with DNA; for 5'-dRP lyase activity" evidence="1">
    <location>
        <position position="4"/>
    </location>
</feature>
<feature type="domain" description="DNA polymerase lambda fingers" evidence="2">
    <location>
        <begin position="46"/>
        <end position="72"/>
    </location>
</feature>